<accession>A0ABT8C237</accession>
<dbReference type="SUPFAM" id="SSF55073">
    <property type="entry name" value="Nucleotide cyclase"/>
    <property type="match status" value="1"/>
</dbReference>
<dbReference type="PROSITE" id="PS50125">
    <property type="entry name" value="GUANYLATE_CYCLASE_2"/>
    <property type="match status" value="1"/>
</dbReference>
<evidence type="ECO:0000259" key="1">
    <source>
        <dbReference type="PROSITE" id="PS50125"/>
    </source>
</evidence>
<name>A0ABT8C237_9VIBR</name>
<dbReference type="InterPro" id="IPR001054">
    <property type="entry name" value="A/G_cyclase"/>
</dbReference>
<dbReference type="RefSeq" id="WP_076589663.1">
    <property type="nucleotide sequence ID" value="NZ_JABEYA020000010.1"/>
</dbReference>
<dbReference type="Pfam" id="PF00211">
    <property type="entry name" value="Guanylate_cyc"/>
    <property type="match status" value="1"/>
</dbReference>
<dbReference type="InterPro" id="IPR029787">
    <property type="entry name" value="Nucleotide_cyclase"/>
</dbReference>
<dbReference type="EMBL" id="JAUFQC010000027">
    <property type="protein sequence ID" value="MDN3612430.1"/>
    <property type="molecule type" value="Genomic_DNA"/>
</dbReference>
<comment type="caution">
    <text evidence="2">The sequence shown here is derived from an EMBL/GenBank/DDBJ whole genome shotgun (WGS) entry which is preliminary data.</text>
</comment>
<dbReference type="CDD" id="cd07302">
    <property type="entry name" value="CHD"/>
    <property type="match status" value="1"/>
</dbReference>
<reference evidence="3" key="1">
    <citation type="journal article" date="2019" name="Int. J. Syst. Evol. Microbiol.">
        <title>The Global Catalogue of Microorganisms (GCM) 10K type strain sequencing project: providing services to taxonomists for standard genome sequencing and annotation.</title>
        <authorList>
            <consortium name="The Broad Institute Genomics Platform"/>
            <consortium name="The Broad Institute Genome Sequencing Center for Infectious Disease"/>
            <person name="Wu L."/>
            <person name="Ma J."/>
        </authorList>
    </citation>
    <scope>NUCLEOTIDE SEQUENCE [LARGE SCALE GENOMIC DNA]</scope>
    <source>
        <strain evidence="3">CECT 7398</strain>
    </source>
</reference>
<keyword evidence="3" id="KW-1185">Reference proteome</keyword>
<proteinExistence type="predicted"/>
<organism evidence="2 3">
    <name type="scientific">Vibrio ostreicida</name>
    <dbReference type="NCBI Taxonomy" id="526588"/>
    <lineage>
        <taxon>Bacteria</taxon>
        <taxon>Pseudomonadati</taxon>
        <taxon>Pseudomonadota</taxon>
        <taxon>Gammaproteobacteria</taxon>
        <taxon>Vibrionales</taxon>
        <taxon>Vibrionaceae</taxon>
        <taxon>Vibrio</taxon>
    </lineage>
</organism>
<evidence type="ECO:0000313" key="2">
    <source>
        <dbReference type="EMBL" id="MDN3612430.1"/>
    </source>
</evidence>
<sequence>MALKDFFEKIDEQVTTVLDSSFEIEIIDTKFVPNFDDPSITFDNLDTKKKKCKRLESCVLYVDIRDSVKFSASRQPKTLAKVYSSFVRSMISCARYYGGHVRNIIGDRVMVVFDQDDCFKCAMDTATLMNSVCQYILNKRIKDTEFKCGIGIDYGKMLITKSGAIRQGAEKEFYRSLVWLGKPANIASRLTDLANKTEITSEPAVHQGNYYPNINDWHWQTRSYDDFIDDLESTCSRMIKHKEQYFYHFFKTTKFDTKSHNPILITKAVYDGLKKSHPDCAYIEDDLLTKKEVSVRDYSGEVFGGDPYFTDVKEI</sequence>
<protein>
    <submittedName>
        <fullName evidence="2">Adenylate/guanylate cyclase domain-containing protein</fullName>
    </submittedName>
</protein>
<dbReference type="Proteomes" id="UP001238540">
    <property type="component" value="Unassembled WGS sequence"/>
</dbReference>
<feature type="domain" description="Guanylate cyclase" evidence="1">
    <location>
        <begin position="58"/>
        <end position="191"/>
    </location>
</feature>
<evidence type="ECO:0000313" key="3">
    <source>
        <dbReference type="Proteomes" id="UP001238540"/>
    </source>
</evidence>
<gene>
    <name evidence="2" type="ORF">QWZ16_22790</name>
</gene>
<dbReference type="Gene3D" id="3.30.70.1230">
    <property type="entry name" value="Nucleotide cyclase"/>
    <property type="match status" value="1"/>
</dbReference>